<evidence type="ECO:0008006" key="3">
    <source>
        <dbReference type="Google" id="ProtNLM"/>
    </source>
</evidence>
<proteinExistence type="predicted"/>
<name>A0A9P6GBL2_9PLEO</name>
<evidence type="ECO:0000313" key="2">
    <source>
        <dbReference type="Proteomes" id="UP000756921"/>
    </source>
</evidence>
<protein>
    <recommendedName>
        <fullName evidence="3">Proteasome assembly chaperone 3</fullName>
    </recommendedName>
</protein>
<dbReference type="GO" id="GO:0043248">
    <property type="term" value="P:proteasome assembly"/>
    <property type="evidence" value="ECO:0007669"/>
    <property type="project" value="InterPro"/>
</dbReference>
<dbReference type="InterPro" id="IPR053720">
    <property type="entry name" value="Psm_Assembly_Chaperone"/>
</dbReference>
<dbReference type="PANTHER" id="PTHR31051">
    <property type="entry name" value="PROTEASOME ASSEMBLY CHAPERONE 3"/>
    <property type="match status" value="1"/>
</dbReference>
<keyword evidence="2" id="KW-1185">Reference proteome</keyword>
<dbReference type="EMBL" id="WJXW01000011">
    <property type="protein sequence ID" value="KAF9732045.1"/>
    <property type="molecule type" value="Genomic_DNA"/>
</dbReference>
<comment type="caution">
    <text evidence="1">The sequence shown here is derived from an EMBL/GenBank/DDBJ whole genome shotgun (WGS) entry which is preliminary data.</text>
</comment>
<dbReference type="OrthoDB" id="5593278at2759"/>
<accession>A0A9P6GBL2</accession>
<dbReference type="Proteomes" id="UP000756921">
    <property type="component" value="Unassembled WGS sequence"/>
</dbReference>
<dbReference type="InterPro" id="IPR018788">
    <property type="entry name" value="Proteasome_assmbl_chp_3"/>
</dbReference>
<dbReference type="PANTHER" id="PTHR31051:SF1">
    <property type="entry name" value="PROTEASOME ASSEMBLY CHAPERONE 3"/>
    <property type="match status" value="1"/>
</dbReference>
<dbReference type="Gene3D" id="3.30.230.90">
    <property type="match status" value="1"/>
</dbReference>
<gene>
    <name evidence="1" type="ORF">PMIN01_09974</name>
</gene>
<reference evidence="1" key="1">
    <citation type="journal article" date="2020" name="Mol. Plant Microbe Interact.">
        <title>Genome Sequence of the Biocontrol Agent Coniothyrium minitans strain Conio (IMI 134523).</title>
        <authorList>
            <person name="Patel D."/>
            <person name="Shittu T.A."/>
            <person name="Baroncelli R."/>
            <person name="Muthumeenakshi S."/>
            <person name="Osborne T.H."/>
            <person name="Janganan T.K."/>
            <person name="Sreenivasaprasad S."/>
        </authorList>
    </citation>
    <scope>NUCLEOTIDE SEQUENCE</scope>
    <source>
        <strain evidence="1">Conio</strain>
    </source>
</reference>
<dbReference type="AlphaFoldDB" id="A0A9P6GBL2"/>
<sequence>MLRKKCPRNGGENIMTTTLAEDQSYEVVPSPFPAPSKTHTTAIAGHPTTATTLYFADKILITITQNGRLAHWLTPHAQVYVPLDVSATDSSLTSLSHDRDSDAPPTDLLPMHQLTATTILGGTMPEVDVLAQTLATNIASAIKTRNEHELRTVVLGTCLDTSMKGRAEFSELVGLVLDVL</sequence>
<evidence type="ECO:0000313" key="1">
    <source>
        <dbReference type="EMBL" id="KAF9732045.1"/>
    </source>
</evidence>
<organism evidence="1 2">
    <name type="scientific">Paraphaeosphaeria minitans</name>
    <dbReference type="NCBI Taxonomy" id="565426"/>
    <lineage>
        <taxon>Eukaryota</taxon>
        <taxon>Fungi</taxon>
        <taxon>Dikarya</taxon>
        <taxon>Ascomycota</taxon>
        <taxon>Pezizomycotina</taxon>
        <taxon>Dothideomycetes</taxon>
        <taxon>Pleosporomycetidae</taxon>
        <taxon>Pleosporales</taxon>
        <taxon>Massarineae</taxon>
        <taxon>Didymosphaeriaceae</taxon>
        <taxon>Paraphaeosphaeria</taxon>
    </lineage>
</organism>